<dbReference type="AlphaFoldDB" id="A0A0S4LQW6"/>
<gene>
    <name evidence="2" type="ORF">COMA2_60153</name>
</gene>
<accession>A0A0S4LQW6</accession>
<name>A0A0S4LQW6_9BACT</name>
<evidence type="ECO:0000313" key="3">
    <source>
        <dbReference type="Proteomes" id="UP000198736"/>
    </source>
</evidence>
<keyword evidence="1" id="KW-1133">Transmembrane helix</keyword>
<feature type="transmembrane region" description="Helical" evidence="1">
    <location>
        <begin position="12"/>
        <end position="32"/>
    </location>
</feature>
<dbReference type="Proteomes" id="UP000198736">
    <property type="component" value="Unassembled WGS sequence"/>
</dbReference>
<evidence type="ECO:0000313" key="2">
    <source>
        <dbReference type="EMBL" id="CUS39101.1"/>
    </source>
</evidence>
<evidence type="ECO:0000256" key="1">
    <source>
        <dbReference type="SAM" id="Phobius"/>
    </source>
</evidence>
<sequence length="43" mass="4946">MFHHMPFHILNLVSMIIKMTIRIFSFLLGLFCKHQSSNAAKAA</sequence>
<reference evidence="3" key="1">
    <citation type="submission" date="2015-10" db="EMBL/GenBank/DDBJ databases">
        <authorList>
            <person name="Luecker S."/>
            <person name="Luecker S."/>
        </authorList>
    </citation>
    <scope>NUCLEOTIDE SEQUENCE [LARGE SCALE GENOMIC DNA]</scope>
</reference>
<keyword evidence="1" id="KW-0812">Transmembrane</keyword>
<dbReference type="EMBL" id="CZPZ01000033">
    <property type="protein sequence ID" value="CUS39101.1"/>
    <property type="molecule type" value="Genomic_DNA"/>
</dbReference>
<keyword evidence="1" id="KW-0472">Membrane</keyword>
<organism evidence="2 3">
    <name type="scientific">Candidatus Nitrospira nitrificans</name>
    <dbReference type="NCBI Taxonomy" id="1742973"/>
    <lineage>
        <taxon>Bacteria</taxon>
        <taxon>Pseudomonadati</taxon>
        <taxon>Nitrospirota</taxon>
        <taxon>Nitrospiria</taxon>
        <taxon>Nitrospirales</taxon>
        <taxon>Nitrospiraceae</taxon>
        <taxon>Nitrospira</taxon>
    </lineage>
</organism>
<keyword evidence="3" id="KW-1185">Reference proteome</keyword>
<protein>
    <submittedName>
        <fullName evidence="2">Uncharacterized protein</fullName>
    </submittedName>
</protein>
<proteinExistence type="predicted"/>